<dbReference type="EMBL" id="JACHHN010000003">
    <property type="protein sequence ID" value="MBB5191252.1"/>
    <property type="molecule type" value="Genomic_DNA"/>
</dbReference>
<protein>
    <submittedName>
        <fullName evidence="2">Uncharacterized protein</fullName>
    </submittedName>
</protein>
<comment type="caution">
    <text evidence="2">The sequence shown here is derived from an EMBL/GenBank/DDBJ whole genome shotgun (WGS) entry which is preliminary data.</text>
</comment>
<feature type="region of interest" description="Disordered" evidence="1">
    <location>
        <begin position="27"/>
        <end position="61"/>
    </location>
</feature>
<keyword evidence="3" id="KW-1185">Reference proteome</keyword>
<proteinExistence type="predicted"/>
<dbReference type="RefSeq" id="WP_184099960.1">
    <property type="nucleotide sequence ID" value="NZ_JACHHN010000003.1"/>
</dbReference>
<organism evidence="2 3">
    <name type="scientific">Silvimonas terrae</name>
    <dbReference type="NCBI Taxonomy" id="300266"/>
    <lineage>
        <taxon>Bacteria</taxon>
        <taxon>Pseudomonadati</taxon>
        <taxon>Pseudomonadota</taxon>
        <taxon>Betaproteobacteria</taxon>
        <taxon>Neisseriales</taxon>
        <taxon>Chitinibacteraceae</taxon>
        <taxon>Silvimonas</taxon>
    </lineage>
</organism>
<sequence length="101" mass="10844">MKEKTTRSTDSAAAAQSRIALAQLFGDSAPHSAEPAAQATARAQSEPDSVLARKKAREDDINSRSELLRRKREARDQILARVAAAGFTPEEVMAVAAQLPD</sequence>
<evidence type="ECO:0000313" key="3">
    <source>
        <dbReference type="Proteomes" id="UP000543030"/>
    </source>
</evidence>
<evidence type="ECO:0000313" key="2">
    <source>
        <dbReference type="EMBL" id="MBB5191252.1"/>
    </source>
</evidence>
<dbReference type="AlphaFoldDB" id="A0A840RG30"/>
<name>A0A840RG30_9NEIS</name>
<dbReference type="Proteomes" id="UP000543030">
    <property type="component" value="Unassembled WGS sequence"/>
</dbReference>
<accession>A0A840RG30</accession>
<feature type="compositionally biased region" description="Low complexity" evidence="1">
    <location>
        <begin position="32"/>
        <end position="47"/>
    </location>
</feature>
<evidence type="ECO:0000256" key="1">
    <source>
        <dbReference type="SAM" id="MobiDB-lite"/>
    </source>
</evidence>
<gene>
    <name evidence="2" type="ORF">HNQ50_001975</name>
</gene>
<reference evidence="2 3" key="1">
    <citation type="submission" date="2020-08" db="EMBL/GenBank/DDBJ databases">
        <title>Genomic Encyclopedia of Type Strains, Phase IV (KMG-IV): sequencing the most valuable type-strain genomes for metagenomic binning, comparative biology and taxonomic classification.</title>
        <authorList>
            <person name="Goeker M."/>
        </authorList>
    </citation>
    <scope>NUCLEOTIDE SEQUENCE [LARGE SCALE GENOMIC DNA]</scope>
    <source>
        <strain evidence="2 3">DSM 18233</strain>
    </source>
</reference>